<dbReference type="InterPro" id="IPR052211">
    <property type="entry name" value="Cpx_auxiliary_protein"/>
</dbReference>
<feature type="chain" id="PRO_5037094806" evidence="6">
    <location>
        <begin position="27"/>
        <end position="180"/>
    </location>
</feature>
<evidence type="ECO:0000313" key="8">
    <source>
        <dbReference type="Proteomes" id="UP000709959"/>
    </source>
</evidence>
<dbReference type="Gene3D" id="1.20.120.1490">
    <property type="match status" value="1"/>
</dbReference>
<comment type="similarity">
    <text evidence="2">Belongs to the CpxP/Spy family.</text>
</comment>
<comment type="subcellular location">
    <subcellularLocation>
        <location evidence="1">Periplasm</location>
    </subcellularLocation>
</comment>
<evidence type="ECO:0000256" key="6">
    <source>
        <dbReference type="SAM" id="SignalP"/>
    </source>
</evidence>
<feature type="signal peptide" evidence="6">
    <location>
        <begin position="1"/>
        <end position="26"/>
    </location>
</feature>
<organism evidence="7 8">
    <name type="scientific">Candidatus Geothrix odensensis</name>
    <dbReference type="NCBI Taxonomy" id="2954440"/>
    <lineage>
        <taxon>Bacteria</taxon>
        <taxon>Pseudomonadati</taxon>
        <taxon>Acidobacteriota</taxon>
        <taxon>Holophagae</taxon>
        <taxon>Holophagales</taxon>
        <taxon>Holophagaceae</taxon>
        <taxon>Geothrix</taxon>
    </lineage>
</organism>
<comment type="caution">
    <text evidence="7">The sequence shown here is derived from an EMBL/GenBank/DDBJ whole genome shotgun (WGS) entry which is preliminary data.</text>
</comment>
<feature type="region of interest" description="Disordered" evidence="5">
    <location>
        <begin position="129"/>
        <end position="180"/>
    </location>
</feature>
<dbReference type="CDD" id="cd09916">
    <property type="entry name" value="CpxP_like"/>
    <property type="match status" value="1"/>
</dbReference>
<evidence type="ECO:0000256" key="4">
    <source>
        <dbReference type="ARBA" id="ARBA00022764"/>
    </source>
</evidence>
<keyword evidence="3 6" id="KW-0732">Signal</keyword>
<proteinExistence type="inferred from homology"/>
<dbReference type="AlphaFoldDB" id="A0A936F4D6"/>
<dbReference type="GO" id="GO:0051082">
    <property type="term" value="F:unfolded protein binding"/>
    <property type="evidence" value="ECO:0007669"/>
    <property type="project" value="TreeGrafter"/>
</dbReference>
<evidence type="ECO:0000313" key="7">
    <source>
        <dbReference type="EMBL" id="MBK8573806.1"/>
    </source>
</evidence>
<protein>
    <submittedName>
        <fullName evidence="7">Spy/CpxP family protein refolding chaperone</fullName>
    </submittedName>
</protein>
<evidence type="ECO:0000256" key="5">
    <source>
        <dbReference type="SAM" id="MobiDB-lite"/>
    </source>
</evidence>
<dbReference type="PANTHER" id="PTHR38102:SF1">
    <property type="entry name" value="PERIPLASMIC CHAPERONE SPY"/>
    <property type="match status" value="1"/>
</dbReference>
<gene>
    <name evidence="7" type="ORF">IPN91_14585</name>
</gene>
<dbReference type="PANTHER" id="PTHR38102">
    <property type="entry name" value="PERIPLASMIC CHAPERONE SPY"/>
    <property type="match status" value="1"/>
</dbReference>
<dbReference type="Pfam" id="PF13801">
    <property type="entry name" value="Metal_resist"/>
    <property type="match status" value="1"/>
</dbReference>
<evidence type="ECO:0000256" key="1">
    <source>
        <dbReference type="ARBA" id="ARBA00004418"/>
    </source>
</evidence>
<keyword evidence="4" id="KW-0574">Periplasm</keyword>
<dbReference type="EMBL" id="JADKCH010000032">
    <property type="protein sequence ID" value="MBK8573806.1"/>
    <property type="molecule type" value="Genomic_DNA"/>
</dbReference>
<evidence type="ECO:0000256" key="2">
    <source>
        <dbReference type="ARBA" id="ARBA00008441"/>
    </source>
</evidence>
<dbReference type="InterPro" id="IPR012899">
    <property type="entry name" value="LTXXQ"/>
</dbReference>
<dbReference type="GO" id="GO:0030288">
    <property type="term" value="C:outer membrane-bounded periplasmic space"/>
    <property type="evidence" value="ECO:0007669"/>
    <property type="project" value="TreeGrafter"/>
</dbReference>
<name>A0A936F4D6_9BACT</name>
<dbReference type="InterPro" id="IPR025961">
    <property type="entry name" value="Metal_resist"/>
</dbReference>
<sequence length="180" mass="18327">MTSQSFRSAALAVAFLAIGATLSAQGPGFGPGQGRGPGFGEGRGLRGLNLSEAQQAQVKAIHGRHLAAFQAKGETAQAAHKALREAMADATTDAGTLKVLHDKASAARFDLMLERRAVRQEILPLLTAEQKATFEQGPAGMGPRGGRGRGPGSRPGKGMGPGGRGPGAGLNPDCPLVQPS</sequence>
<feature type="compositionally biased region" description="Gly residues" evidence="5">
    <location>
        <begin position="139"/>
        <end position="168"/>
    </location>
</feature>
<evidence type="ECO:0000256" key="3">
    <source>
        <dbReference type="ARBA" id="ARBA00022729"/>
    </source>
</evidence>
<dbReference type="Proteomes" id="UP000709959">
    <property type="component" value="Unassembled WGS sequence"/>
</dbReference>
<accession>A0A936F4D6</accession>
<reference evidence="7 8" key="1">
    <citation type="submission" date="2020-10" db="EMBL/GenBank/DDBJ databases">
        <title>Connecting structure to function with the recovery of over 1000 high-quality activated sludge metagenome-assembled genomes encoding full-length rRNA genes using long-read sequencing.</title>
        <authorList>
            <person name="Singleton C.M."/>
            <person name="Petriglieri F."/>
            <person name="Kristensen J.M."/>
            <person name="Kirkegaard R.H."/>
            <person name="Michaelsen T.Y."/>
            <person name="Andersen M.H."/>
            <person name="Karst S.M."/>
            <person name="Dueholm M.S."/>
            <person name="Nielsen P.H."/>
            <person name="Albertsen M."/>
        </authorList>
    </citation>
    <scope>NUCLEOTIDE SEQUENCE [LARGE SCALE GENOMIC DNA]</scope>
    <source>
        <strain evidence="7">OdNE_18-Q3-R46-58_MAXAC.008</strain>
    </source>
</reference>